<dbReference type="eggNOG" id="COG0318">
    <property type="taxonomic scope" value="Bacteria"/>
</dbReference>
<accession>G9EKV3</accession>
<dbReference type="SMART" id="SM00823">
    <property type="entry name" value="PKS_PP"/>
    <property type="match status" value="1"/>
</dbReference>
<evidence type="ECO:0000256" key="1">
    <source>
        <dbReference type="ARBA" id="ARBA00022450"/>
    </source>
</evidence>
<dbReference type="InterPro" id="IPR036736">
    <property type="entry name" value="ACP-like_sf"/>
</dbReference>
<dbReference type="EMBL" id="JH413805">
    <property type="protein sequence ID" value="EHL32064.1"/>
    <property type="molecule type" value="Genomic_DNA"/>
</dbReference>
<dbReference type="InParanoid" id="G9EKV3"/>
<dbReference type="InterPro" id="IPR020806">
    <property type="entry name" value="PKS_PP-bd"/>
</dbReference>
<dbReference type="STRING" id="658187.LDG_5846"/>
<dbReference type="Pfam" id="PF00550">
    <property type="entry name" value="PP-binding"/>
    <property type="match status" value="1"/>
</dbReference>
<dbReference type="HOGENOM" id="CLU_1702066_0_0_6"/>
<keyword evidence="2" id="KW-0597">Phosphoprotein</keyword>
<dbReference type="GO" id="GO:0031177">
    <property type="term" value="F:phosphopantetheine binding"/>
    <property type="evidence" value="ECO:0007669"/>
    <property type="project" value="InterPro"/>
</dbReference>
<dbReference type="AlphaFoldDB" id="G9EKV3"/>
<evidence type="ECO:0000256" key="2">
    <source>
        <dbReference type="ARBA" id="ARBA00022553"/>
    </source>
</evidence>
<dbReference type="SMART" id="SM01294">
    <property type="entry name" value="PKS_PP_betabranch"/>
    <property type="match status" value="1"/>
</dbReference>
<dbReference type="InterPro" id="IPR009081">
    <property type="entry name" value="PP-bd_ACP"/>
</dbReference>
<feature type="domain" description="Carrier" evidence="3">
    <location>
        <begin position="33"/>
        <end position="110"/>
    </location>
</feature>
<organism evidence="4 5">
    <name type="scientific">Legionella drancourtii LLAP12</name>
    <dbReference type="NCBI Taxonomy" id="658187"/>
    <lineage>
        <taxon>Bacteria</taxon>
        <taxon>Pseudomonadati</taxon>
        <taxon>Pseudomonadota</taxon>
        <taxon>Gammaproteobacteria</taxon>
        <taxon>Legionellales</taxon>
        <taxon>Legionellaceae</taxon>
        <taxon>Legionella</taxon>
    </lineage>
</organism>
<evidence type="ECO:0000313" key="4">
    <source>
        <dbReference type="EMBL" id="EHL32064.1"/>
    </source>
</evidence>
<evidence type="ECO:0000259" key="3">
    <source>
        <dbReference type="PROSITE" id="PS50075"/>
    </source>
</evidence>
<proteinExistence type="predicted"/>
<dbReference type="Gene3D" id="1.10.1200.10">
    <property type="entry name" value="ACP-like"/>
    <property type="match status" value="1"/>
</dbReference>
<sequence length="154" mass="17109">MQVNATAKQLDFFSHYIAEHASPVTASAVVCALSANEITAVIVTILASSLALEIQEIESETPFQHYGMDSIIGINFTAELGRHFPDVVAPMDLYRYPTLKQLTEYITQRVSPSTEPIPTPVFAAMEAIEIDQLSYDQLNELLESELKELELAYD</sequence>
<protein>
    <recommendedName>
        <fullName evidence="3">Carrier domain-containing protein</fullName>
    </recommendedName>
</protein>
<keyword evidence="1" id="KW-0596">Phosphopantetheine</keyword>
<keyword evidence="5" id="KW-1185">Reference proteome</keyword>
<gene>
    <name evidence="4" type="ORF">LDG_5846</name>
</gene>
<reference evidence="4 5" key="1">
    <citation type="journal article" date="2011" name="BMC Genomics">
        <title>Insight into cross-talk between intra-amoebal pathogens.</title>
        <authorList>
            <person name="Gimenez G."/>
            <person name="Bertelli C."/>
            <person name="Moliner C."/>
            <person name="Robert C."/>
            <person name="Raoult D."/>
            <person name="Fournier P.E."/>
            <person name="Greub G."/>
        </authorList>
    </citation>
    <scope>NUCLEOTIDE SEQUENCE [LARGE SCALE GENOMIC DNA]</scope>
    <source>
        <strain evidence="4 5">LLAP12</strain>
    </source>
</reference>
<evidence type="ECO:0000313" key="5">
    <source>
        <dbReference type="Proteomes" id="UP000002770"/>
    </source>
</evidence>
<name>G9EKV3_9GAMM</name>
<dbReference type="Proteomes" id="UP000002770">
    <property type="component" value="Unassembled WGS sequence"/>
</dbReference>
<dbReference type="PROSITE" id="PS50075">
    <property type="entry name" value="CARRIER"/>
    <property type="match status" value="1"/>
</dbReference>
<dbReference type="SUPFAM" id="SSF47336">
    <property type="entry name" value="ACP-like"/>
    <property type="match status" value="1"/>
</dbReference>